<sequence>NSFTQMGSGGKPPNPPAVSTGRFIRIGPQASPCCPIYPFIVTSSPSFPLITFLVYLIPPVFPAPCWVLVESCVYCLQSDLSCYHCESTLPLLSCCSLLCHTAADDINQQSSDLQNEKSAQMWQTKA</sequence>
<organism evidence="1 2">
    <name type="scientific">Xiphophorus couchianus</name>
    <name type="common">Monterrey platyfish</name>
    <dbReference type="NCBI Taxonomy" id="32473"/>
    <lineage>
        <taxon>Eukaryota</taxon>
        <taxon>Metazoa</taxon>
        <taxon>Chordata</taxon>
        <taxon>Craniata</taxon>
        <taxon>Vertebrata</taxon>
        <taxon>Euteleostomi</taxon>
        <taxon>Actinopterygii</taxon>
        <taxon>Neopterygii</taxon>
        <taxon>Teleostei</taxon>
        <taxon>Neoteleostei</taxon>
        <taxon>Acanthomorphata</taxon>
        <taxon>Ovalentaria</taxon>
        <taxon>Atherinomorphae</taxon>
        <taxon>Cyprinodontiformes</taxon>
        <taxon>Poeciliidae</taxon>
        <taxon>Poeciliinae</taxon>
        <taxon>Xiphophorus</taxon>
    </lineage>
</organism>
<keyword evidence="2" id="KW-1185">Reference proteome</keyword>
<accession>A0A3B5L5Q3</accession>
<proteinExistence type="predicted"/>
<evidence type="ECO:0000313" key="1">
    <source>
        <dbReference type="Ensembl" id="ENSXCOP00000003094.1"/>
    </source>
</evidence>
<evidence type="ECO:0000313" key="2">
    <source>
        <dbReference type="Proteomes" id="UP000261380"/>
    </source>
</evidence>
<protein>
    <submittedName>
        <fullName evidence="1">Uncharacterized protein</fullName>
    </submittedName>
</protein>
<dbReference type="Proteomes" id="UP000261380">
    <property type="component" value="Unplaced"/>
</dbReference>
<dbReference type="Ensembl" id="ENSXCOT00000003132.1">
    <property type="protein sequence ID" value="ENSXCOP00000003094.1"/>
    <property type="gene ID" value="ENSXCOG00000002454.1"/>
</dbReference>
<reference evidence="1" key="2">
    <citation type="submission" date="2025-09" db="UniProtKB">
        <authorList>
            <consortium name="Ensembl"/>
        </authorList>
    </citation>
    <scope>IDENTIFICATION</scope>
</reference>
<name>A0A3B5L5Q3_9TELE</name>
<dbReference type="AlphaFoldDB" id="A0A3B5L5Q3"/>
<reference evidence="1" key="1">
    <citation type="submission" date="2025-08" db="UniProtKB">
        <authorList>
            <consortium name="Ensembl"/>
        </authorList>
    </citation>
    <scope>IDENTIFICATION</scope>
</reference>